<proteinExistence type="predicted"/>
<comment type="caution">
    <text evidence="2">The sequence shown here is derived from an EMBL/GenBank/DDBJ whole genome shotgun (WGS) entry which is preliminary data.</text>
</comment>
<name>A0A177NQ15_9GAMM</name>
<dbReference type="AlphaFoldDB" id="A0A177NQ15"/>
<dbReference type="EMBL" id="LUUK01000151">
    <property type="protein sequence ID" value="OAI19981.1"/>
    <property type="molecule type" value="Genomic_DNA"/>
</dbReference>
<keyword evidence="3" id="KW-1185">Reference proteome</keyword>
<feature type="compositionally biased region" description="Polar residues" evidence="1">
    <location>
        <begin position="18"/>
        <end position="27"/>
    </location>
</feature>
<accession>A0A177NQ15</accession>
<reference evidence="3" key="1">
    <citation type="submission" date="2016-03" db="EMBL/GenBank/DDBJ databases">
        <authorList>
            <person name="Heylen K."/>
            <person name="De Vos P."/>
            <person name="Vekeman B."/>
        </authorList>
    </citation>
    <scope>NUCLEOTIDE SEQUENCE [LARGE SCALE GENOMIC DNA]</scope>
    <source>
        <strain evidence="3">R-45383</strain>
    </source>
</reference>
<evidence type="ECO:0000256" key="1">
    <source>
        <dbReference type="SAM" id="MobiDB-lite"/>
    </source>
</evidence>
<dbReference type="Proteomes" id="UP000077628">
    <property type="component" value="Unassembled WGS sequence"/>
</dbReference>
<protein>
    <submittedName>
        <fullName evidence="2">Uncharacterized protein</fullName>
    </submittedName>
</protein>
<evidence type="ECO:0000313" key="3">
    <source>
        <dbReference type="Proteomes" id="UP000077628"/>
    </source>
</evidence>
<sequence>MRPSTTAHQPDKCRDTKQPQNVTNSVGINDMPNLAISGNVVQAAATAPHAPDTGDKQVFAAAVSDAINASHMVIKAALTAT</sequence>
<evidence type="ECO:0000313" key="2">
    <source>
        <dbReference type="EMBL" id="OAI19981.1"/>
    </source>
</evidence>
<organism evidence="2 3">
    <name type="scientific">Methylomonas koyamae</name>
    <dbReference type="NCBI Taxonomy" id="702114"/>
    <lineage>
        <taxon>Bacteria</taxon>
        <taxon>Pseudomonadati</taxon>
        <taxon>Pseudomonadota</taxon>
        <taxon>Gammaproteobacteria</taxon>
        <taxon>Methylococcales</taxon>
        <taxon>Methylococcaceae</taxon>
        <taxon>Methylomonas</taxon>
    </lineage>
</organism>
<feature type="region of interest" description="Disordered" evidence="1">
    <location>
        <begin position="1"/>
        <end position="29"/>
    </location>
</feature>
<gene>
    <name evidence="2" type="ORF">A1355_03275</name>
</gene>
<dbReference type="STRING" id="702114.A1355_03275"/>